<evidence type="ECO:0000313" key="10">
    <source>
        <dbReference type="Proteomes" id="UP001623330"/>
    </source>
</evidence>
<dbReference type="SMART" id="SM00066">
    <property type="entry name" value="GAL4"/>
    <property type="match status" value="1"/>
</dbReference>
<feature type="compositionally biased region" description="Basic and acidic residues" evidence="7">
    <location>
        <begin position="833"/>
        <end position="842"/>
    </location>
</feature>
<feature type="region of interest" description="Disordered" evidence="7">
    <location>
        <begin position="815"/>
        <end position="874"/>
    </location>
</feature>
<dbReference type="PROSITE" id="PS50048">
    <property type="entry name" value="ZN2_CY6_FUNGAL_2"/>
    <property type="match status" value="1"/>
</dbReference>
<dbReference type="InterPro" id="IPR001138">
    <property type="entry name" value="Zn2Cys6_DnaBD"/>
</dbReference>
<dbReference type="CDD" id="cd00067">
    <property type="entry name" value="GAL4"/>
    <property type="match status" value="1"/>
</dbReference>
<evidence type="ECO:0000256" key="2">
    <source>
        <dbReference type="ARBA" id="ARBA00022833"/>
    </source>
</evidence>
<feature type="compositionally biased region" description="Polar residues" evidence="7">
    <location>
        <begin position="565"/>
        <end position="577"/>
    </location>
</feature>
<feature type="region of interest" description="Disordered" evidence="7">
    <location>
        <begin position="679"/>
        <end position="705"/>
    </location>
</feature>
<feature type="compositionally biased region" description="Low complexity" evidence="7">
    <location>
        <begin position="329"/>
        <end position="344"/>
    </location>
</feature>
<dbReference type="SUPFAM" id="SSF57701">
    <property type="entry name" value="Zn2/Cys6 DNA-binding domain"/>
    <property type="match status" value="1"/>
</dbReference>
<keyword evidence="10" id="KW-1185">Reference proteome</keyword>
<feature type="compositionally biased region" description="Polar residues" evidence="7">
    <location>
        <begin position="863"/>
        <end position="874"/>
    </location>
</feature>
<keyword evidence="1" id="KW-0479">Metal-binding</keyword>
<evidence type="ECO:0000259" key="8">
    <source>
        <dbReference type="PROSITE" id="PS50048"/>
    </source>
</evidence>
<dbReference type="Proteomes" id="UP001623330">
    <property type="component" value="Unassembled WGS sequence"/>
</dbReference>
<evidence type="ECO:0000256" key="4">
    <source>
        <dbReference type="ARBA" id="ARBA00023125"/>
    </source>
</evidence>
<reference evidence="9 10" key="1">
    <citation type="submission" date="2024-05" db="EMBL/GenBank/DDBJ databases">
        <title>Long read based assembly of the Candida bracarensis genome reveals expanded adhesin content.</title>
        <authorList>
            <person name="Marcet-Houben M."/>
            <person name="Ksiezopolska E."/>
            <person name="Gabaldon T."/>
        </authorList>
    </citation>
    <scope>NUCLEOTIDE SEQUENCE [LARGE SCALE GENOMIC DNA]</scope>
    <source>
        <strain evidence="9 10">CBM6</strain>
    </source>
</reference>
<dbReference type="EMBL" id="JBEVYD010000009">
    <property type="protein sequence ID" value="KAL3230612.1"/>
    <property type="molecule type" value="Genomic_DNA"/>
</dbReference>
<dbReference type="InterPro" id="IPR050797">
    <property type="entry name" value="Carb_Metab_Trans_Reg"/>
</dbReference>
<name>A0ABR4NQU6_9SACH</name>
<feature type="region of interest" description="Disordered" evidence="7">
    <location>
        <begin position="518"/>
        <end position="577"/>
    </location>
</feature>
<feature type="compositionally biased region" description="Polar residues" evidence="7">
    <location>
        <begin position="384"/>
        <end position="396"/>
    </location>
</feature>
<feature type="compositionally biased region" description="Basic and acidic residues" evidence="7">
    <location>
        <begin position="689"/>
        <end position="704"/>
    </location>
</feature>
<feature type="domain" description="Zn(2)-C6 fungal-type" evidence="8">
    <location>
        <begin position="15"/>
        <end position="47"/>
    </location>
</feature>
<evidence type="ECO:0000256" key="1">
    <source>
        <dbReference type="ARBA" id="ARBA00022723"/>
    </source>
</evidence>
<evidence type="ECO:0000256" key="5">
    <source>
        <dbReference type="ARBA" id="ARBA00023163"/>
    </source>
</evidence>
<keyword evidence="5" id="KW-0804">Transcription</keyword>
<keyword evidence="3" id="KW-0805">Transcription regulation</keyword>
<organism evidence="9 10">
    <name type="scientific">Nakaseomyces bracarensis</name>
    <dbReference type="NCBI Taxonomy" id="273131"/>
    <lineage>
        <taxon>Eukaryota</taxon>
        <taxon>Fungi</taxon>
        <taxon>Dikarya</taxon>
        <taxon>Ascomycota</taxon>
        <taxon>Saccharomycotina</taxon>
        <taxon>Saccharomycetes</taxon>
        <taxon>Saccharomycetales</taxon>
        <taxon>Saccharomycetaceae</taxon>
        <taxon>Nakaseomyces</taxon>
    </lineage>
</organism>
<feature type="region of interest" description="Disordered" evidence="7">
    <location>
        <begin position="56"/>
        <end position="84"/>
    </location>
</feature>
<keyword evidence="2" id="KW-0862">Zinc</keyword>
<sequence>MPHNSDKKRTNASRACDQCRRKKIKCDRNLERNICTSCQRNGERCTFERVPLKRGPTKGIHKGDADSNRASVSIGGGNTENNTPNAMFEDAGILRPKSALNDSNVDPLSRHGSGTPLLDTTSNPGQLDRNNTGLDDRLRNSITPVTPARSGSILLPPLSQYPQQGPGSNNNIHNVNGSTSISNSNNTSNNVTNNNSHNNSGENSILLSGNLSHTNLQQQQPFWKVPYHEFQNQRRGSIESLQSDLSVRTFNPQDQLVYNTFQQSPIGIKHPSDPTNVRPQLTTTSNLGSVVGSNDLLSGNPNYWGSMKAGSFLPTGDENDDQIPTNNQRRSSSIPSILRNSSTSILLSQPQLPHPNGNSNNNNNSNNNSNNNNSNNNNSSNNNLMTTSRGDSISGINNPNSNPVNNPNSTSQRNSQSQQYSYSQFSLQPRQSFNQPYSSFGQFTTNGFQSRHGSITSEAMSPNAALMYGQNTQTGLPGGNSANLSNISLLPDKTLDTGLPFKQEDLKNQDSYALRDHSTGQDANVSDFEANKDLNNIQKEKRGKTTKKRKAKQVNSESKKAKPNNKANYEQESMNSPVSANLTPQNSGFQYGQILDVELIDLYYEFIHVGFPVIPLNKQTLRNDILLVNTQPISSIHEVNSYVILWFRNSLELLVRVALKRKNSSHSFENFTTPLRSASGDDTFNDSPSKNDRPSSRSDARNSMDDDVDGMMELQSAFITALNECFQRVVDIHPKFRENKDRISPKIKIIYLTTFILLNYILAIVGYDNSFVLGMSVTIFNEFKLYKLLLYPDNEDDNEGNSVFYNNEGGSLGIDGNDEMSKGNGNLVNNGLERSDDRRESSDEINGPRKNSGTDNHGAIGENNGTNSGSDSQDNDILSKGNRYSILFKRLYILLVMFDSLQSCVFGGPKLLNVCITNTTERFFTNSKNSKWNIEESSIRLKSALMSLKLGELLSEVGSNRITMNHFGIIAKISMGQSNDDNVVFNMKNLSSIGSYHQFIEGNEGYNGVSDQPLCVSQCFHRLLVTKSSFTVLLLSLLEANTGKFKKLTLSKAKELVETLCSLISVILQLLTLNMRLNPTNSIDLNYRPLVPTQNMEDKMSKEMSDDNVNAMVNSTKSNSGNEFYRRLLGLEHDNEIIYSDVSRGVISPFSIAIVHESHNIHEMIKMIPTILIRLVMTISSESASATLLSNDNDNDNDNDNVVKPESAMDVSQDLVYKLSNSMNDVVQIASLLNMIKPLKVFEHDFKTFEDGKKTKNSLLKRLYYETHDVKESKQEDPLLIKLINTGWQLLDDTELGYLQH</sequence>
<dbReference type="PROSITE" id="PS00463">
    <property type="entry name" value="ZN2_CY6_FUNGAL_1"/>
    <property type="match status" value="1"/>
</dbReference>
<keyword evidence="6" id="KW-0539">Nucleus</keyword>
<feature type="compositionally biased region" description="Polar residues" evidence="7">
    <location>
        <begin position="118"/>
        <end position="133"/>
    </location>
</feature>
<evidence type="ECO:0000256" key="7">
    <source>
        <dbReference type="SAM" id="MobiDB-lite"/>
    </source>
</evidence>
<feature type="compositionally biased region" description="Low complexity" evidence="7">
    <location>
        <begin position="397"/>
        <end position="426"/>
    </location>
</feature>
<feature type="region of interest" description="Disordered" evidence="7">
    <location>
        <begin position="308"/>
        <end position="426"/>
    </location>
</feature>
<comment type="caution">
    <text evidence="9">The sequence shown here is derived from an EMBL/GenBank/DDBJ whole genome shotgun (WGS) entry which is preliminary data.</text>
</comment>
<feature type="compositionally biased region" description="Polar residues" evidence="7">
    <location>
        <begin position="160"/>
        <end position="173"/>
    </location>
</feature>
<dbReference type="InterPro" id="IPR036864">
    <property type="entry name" value="Zn2-C6_fun-type_DNA-bd_sf"/>
</dbReference>
<feature type="compositionally biased region" description="Low complexity" evidence="7">
    <location>
        <begin position="174"/>
        <end position="205"/>
    </location>
</feature>
<dbReference type="PANTHER" id="PTHR31668">
    <property type="entry name" value="GLUCOSE TRANSPORT TRANSCRIPTION REGULATOR RGT1-RELATED-RELATED"/>
    <property type="match status" value="1"/>
</dbReference>
<feature type="region of interest" description="Disordered" evidence="7">
    <location>
        <begin position="98"/>
        <end position="207"/>
    </location>
</feature>
<evidence type="ECO:0000256" key="3">
    <source>
        <dbReference type="ARBA" id="ARBA00023015"/>
    </source>
</evidence>
<protein>
    <submittedName>
        <fullName evidence="9">Glucose transport transcription regulator RGT1</fullName>
    </submittedName>
</protein>
<dbReference type="PANTHER" id="PTHR31668:SF26">
    <property type="entry name" value="GLUCOSE TRANSPORT TRANSCRIPTION REGULATOR RGT1-RELATED"/>
    <property type="match status" value="1"/>
</dbReference>
<keyword evidence="4" id="KW-0238">DNA-binding</keyword>
<gene>
    <name evidence="9" type="ORF">RNJ44_01061</name>
</gene>
<feature type="compositionally biased region" description="Basic residues" evidence="7">
    <location>
        <begin position="541"/>
        <end position="552"/>
    </location>
</feature>
<dbReference type="Pfam" id="PF00172">
    <property type="entry name" value="Zn_clus"/>
    <property type="match status" value="1"/>
</dbReference>
<evidence type="ECO:0000313" key="9">
    <source>
        <dbReference type="EMBL" id="KAL3230612.1"/>
    </source>
</evidence>
<accession>A0ABR4NQU6</accession>
<feature type="compositionally biased region" description="Low complexity" evidence="7">
    <location>
        <begin position="358"/>
        <end position="383"/>
    </location>
</feature>
<proteinExistence type="predicted"/>
<evidence type="ECO:0000256" key="6">
    <source>
        <dbReference type="ARBA" id="ARBA00023242"/>
    </source>
</evidence>
<dbReference type="Gene3D" id="4.10.240.10">
    <property type="entry name" value="Zn(2)-C6 fungal-type DNA-binding domain"/>
    <property type="match status" value="1"/>
</dbReference>
<feature type="compositionally biased region" description="Polar residues" evidence="7">
    <location>
        <begin position="679"/>
        <end position="688"/>
    </location>
</feature>